<evidence type="ECO:0000313" key="2">
    <source>
        <dbReference type="EMBL" id="KAF0909458.1"/>
    </source>
</evidence>
<dbReference type="AlphaFoldDB" id="A0A6G1D9P5"/>
<reference evidence="2 3" key="1">
    <citation type="submission" date="2019-11" db="EMBL/GenBank/DDBJ databases">
        <title>Whole genome sequence of Oryza granulata.</title>
        <authorList>
            <person name="Li W."/>
        </authorList>
    </citation>
    <scope>NUCLEOTIDE SEQUENCE [LARGE SCALE GENOMIC DNA]</scope>
    <source>
        <strain evidence="3">cv. Menghai</strain>
        <tissue evidence="2">Leaf</tissue>
    </source>
</reference>
<evidence type="ECO:0000256" key="1">
    <source>
        <dbReference type="SAM" id="MobiDB-lite"/>
    </source>
</evidence>
<proteinExistence type="predicted"/>
<organism evidence="2 3">
    <name type="scientific">Oryza meyeriana var. granulata</name>
    <dbReference type="NCBI Taxonomy" id="110450"/>
    <lineage>
        <taxon>Eukaryota</taxon>
        <taxon>Viridiplantae</taxon>
        <taxon>Streptophyta</taxon>
        <taxon>Embryophyta</taxon>
        <taxon>Tracheophyta</taxon>
        <taxon>Spermatophyta</taxon>
        <taxon>Magnoliopsida</taxon>
        <taxon>Liliopsida</taxon>
        <taxon>Poales</taxon>
        <taxon>Poaceae</taxon>
        <taxon>BOP clade</taxon>
        <taxon>Oryzoideae</taxon>
        <taxon>Oryzeae</taxon>
        <taxon>Oryzinae</taxon>
        <taxon>Oryza</taxon>
        <taxon>Oryza meyeriana</taxon>
    </lineage>
</organism>
<accession>A0A6G1D9P5</accession>
<comment type="caution">
    <text evidence="2">The sequence shown here is derived from an EMBL/GenBank/DDBJ whole genome shotgun (WGS) entry which is preliminary data.</text>
</comment>
<keyword evidence="3" id="KW-1185">Reference proteome</keyword>
<gene>
    <name evidence="2" type="ORF">E2562_036446</name>
</gene>
<dbReference type="EMBL" id="SPHZ02000007">
    <property type="protein sequence ID" value="KAF0909458.1"/>
    <property type="molecule type" value="Genomic_DNA"/>
</dbReference>
<feature type="region of interest" description="Disordered" evidence="1">
    <location>
        <begin position="73"/>
        <end position="132"/>
    </location>
</feature>
<protein>
    <submittedName>
        <fullName evidence="2">Uncharacterized protein</fullName>
    </submittedName>
</protein>
<name>A0A6G1D9P5_9ORYZ</name>
<feature type="compositionally biased region" description="Polar residues" evidence="1">
    <location>
        <begin position="75"/>
        <end position="94"/>
    </location>
</feature>
<dbReference type="OrthoDB" id="696462at2759"/>
<dbReference type="Proteomes" id="UP000479710">
    <property type="component" value="Unassembled WGS sequence"/>
</dbReference>
<evidence type="ECO:0000313" key="3">
    <source>
        <dbReference type="Proteomes" id="UP000479710"/>
    </source>
</evidence>
<sequence length="132" mass="13420">MGCPAVGLAISWGQPPWACAVPAGPHGLCRPVLLPPSAAPPADPTCQPEWDQAGLVAALNQMQLHSPSPWVLDTGATSHMSSSDGILDDSSTPAVTPFSMGVEQPRPSSVAPSAADIEQPLPSVAAPSPKVE</sequence>